<evidence type="ECO:0000313" key="2">
    <source>
        <dbReference type="Proteomes" id="UP000801492"/>
    </source>
</evidence>
<reference evidence="1" key="1">
    <citation type="submission" date="2019-08" db="EMBL/GenBank/DDBJ databases">
        <title>The genome of the North American firefly Photinus pyralis.</title>
        <authorList>
            <consortium name="Photinus pyralis genome working group"/>
            <person name="Fallon T.R."/>
            <person name="Sander Lower S.E."/>
            <person name="Weng J.-K."/>
        </authorList>
    </citation>
    <scope>NUCLEOTIDE SEQUENCE</scope>
    <source>
        <strain evidence="1">TRF0915ILg1</strain>
        <tissue evidence="1">Whole body</tissue>
    </source>
</reference>
<dbReference type="AlphaFoldDB" id="A0A8K0DEV8"/>
<accession>A0A8K0DEV8</accession>
<proteinExistence type="predicted"/>
<dbReference type="Proteomes" id="UP000801492">
    <property type="component" value="Unassembled WGS sequence"/>
</dbReference>
<sequence length="193" mass="22403">MCINIVFTERSKSDNYDIVQGSRHSSSQSVDLLRKYGNPDKLIDKNNKPRSLENKELDLKKIRKKQMLDIAVITETKEKLKRTKDLDDYTMVYSGVPQNKRESPTEDKRGEILVECLEELAQETVNVGDKPTFIRGETKSQWCKQEDAKNNETDFNDERDFVKVDDTTLSKLQKTLKETKNRKAIEIDEINAE</sequence>
<comment type="caution">
    <text evidence="1">The sequence shown here is derived from an EMBL/GenBank/DDBJ whole genome shotgun (WGS) entry which is preliminary data.</text>
</comment>
<dbReference type="OrthoDB" id="5549358at2759"/>
<evidence type="ECO:0000313" key="1">
    <source>
        <dbReference type="EMBL" id="KAF2902914.1"/>
    </source>
</evidence>
<name>A0A8K0DEV8_IGNLU</name>
<keyword evidence="2" id="KW-1185">Reference proteome</keyword>
<organism evidence="1 2">
    <name type="scientific">Ignelater luminosus</name>
    <name type="common">Cucubano</name>
    <name type="synonym">Pyrophorus luminosus</name>
    <dbReference type="NCBI Taxonomy" id="2038154"/>
    <lineage>
        <taxon>Eukaryota</taxon>
        <taxon>Metazoa</taxon>
        <taxon>Ecdysozoa</taxon>
        <taxon>Arthropoda</taxon>
        <taxon>Hexapoda</taxon>
        <taxon>Insecta</taxon>
        <taxon>Pterygota</taxon>
        <taxon>Neoptera</taxon>
        <taxon>Endopterygota</taxon>
        <taxon>Coleoptera</taxon>
        <taxon>Polyphaga</taxon>
        <taxon>Elateriformia</taxon>
        <taxon>Elateroidea</taxon>
        <taxon>Elateridae</taxon>
        <taxon>Agrypninae</taxon>
        <taxon>Pyrophorini</taxon>
        <taxon>Ignelater</taxon>
    </lineage>
</organism>
<gene>
    <name evidence="1" type="ORF">ILUMI_03272</name>
</gene>
<dbReference type="EMBL" id="VTPC01001144">
    <property type="protein sequence ID" value="KAF2902914.1"/>
    <property type="molecule type" value="Genomic_DNA"/>
</dbReference>
<protein>
    <submittedName>
        <fullName evidence="1">Uncharacterized protein</fullName>
    </submittedName>
</protein>